<feature type="transmembrane region" description="Helical" evidence="1">
    <location>
        <begin position="65"/>
        <end position="88"/>
    </location>
</feature>
<evidence type="ECO:0000313" key="2">
    <source>
        <dbReference type="EMBL" id="KND88551.1"/>
    </source>
</evidence>
<dbReference type="Proteomes" id="UP000036947">
    <property type="component" value="Unassembled WGS sequence"/>
</dbReference>
<keyword evidence="3" id="KW-1185">Reference proteome</keyword>
<gene>
    <name evidence="2" type="ORF">TOPH_06890</name>
</gene>
<proteinExistence type="predicted"/>
<dbReference type="OrthoDB" id="3061561at2759"/>
<organism evidence="2 3">
    <name type="scientific">Tolypocladium ophioglossoides (strain CBS 100239)</name>
    <name type="common">Snaketongue truffleclub</name>
    <name type="synonym">Elaphocordyceps ophioglossoides</name>
    <dbReference type="NCBI Taxonomy" id="1163406"/>
    <lineage>
        <taxon>Eukaryota</taxon>
        <taxon>Fungi</taxon>
        <taxon>Dikarya</taxon>
        <taxon>Ascomycota</taxon>
        <taxon>Pezizomycotina</taxon>
        <taxon>Sordariomycetes</taxon>
        <taxon>Hypocreomycetidae</taxon>
        <taxon>Hypocreales</taxon>
        <taxon>Ophiocordycipitaceae</taxon>
        <taxon>Tolypocladium</taxon>
    </lineage>
</organism>
<keyword evidence="1" id="KW-0812">Transmembrane</keyword>
<dbReference type="EMBL" id="LFRF01000025">
    <property type="protein sequence ID" value="KND88551.1"/>
    <property type="molecule type" value="Genomic_DNA"/>
</dbReference>
<dbReference type="STRING" id="1163406.A0A0L0N3G2"/>
<protein>
    <submittedName>
        <fullName evidence="2">Uncharacterized protein</fullName>
    </submittedName>
</protein>
<comment type="caution">
    <text evidence="2">The sequence shown here is derived from an EMBL/GenBank/DDBJ whole genome shotgun (WGS) entry which is preliminary data.</text>
</comment>
<evidence type="ECO:0000313" key="3">
    <source>
        <dbReference type="Proteomes" id="UP000036947"/>
    </source>
</evidence>
<dbReference type="AlphaFoldDB" id="A0A0L0N3G2"/>
<evidence type="ECO:0000256" key="1">
    <source>
        <dbReference type="SAM" id="Phobius"/>
    </source>
</evidence>
<feature type="transmembrane region" description="Helical" evidence="1">
    <location>
        <begin position="29"/>
        <end position="53"/>
    </location>
</feature>
<accession>A0A0L0N3G2</accession>
<sequence length="106" mass="11702">MGIILWSASTVYSAIRLAGWNEMLAAYTIFSGLLWSLSNLLGHLSGSVWWYLYDILAGGVRRRSYIVIYVLCCIDGTLYVVAPTYLVAEAIVSLRTLPTSAYDSPS</sequence>
<reference evidence="2 3" key="1">
    <citation type="journal article" date="2015" name="BMC Genomics">
        <title>The genome of the truffle-parasite Tolypocladium ophioglossoides and the evolution of antifungal peptaibiotics.</title>
        <authorList>
            <person name="Quandt C.A."/>
            <person name="Bushley K.E."/>
            <person name="Spatafora J.W."/>
        </authorList>
    </citation>
    <scope>NUCLEOTIDE SEQUENCE [LARGE SCALE GENOMIC DNA]</scope>
    <source>
        <strain evidence="2 3">CBS 100239</strain>
    </source>
</reference>
<keyword evidence="1" id="KW-1133">Transmembrane helix</keyword>
<keyword evidence="1" id="KW-0472">Membrane</keyword>
<name>A0A0L0N3G2_TOLOC</name>